<dbReference type="InterPro" id="IPR025618">
    <property type="entry name" value="YtpI"/>
</dbReference>
<sequence length="100" mass="11718">MIILVFLIVISLSFYVYYKIKYVRSRLQMERKYLSGKSSIALGLFVAFFGINQLFLYHTITTYIVAAVFIIIGFLSAWTGFKAFKYYRPFALKEIEELNS</sequence>
<feature type="transmembrane region" description="Helical" evidence="1">
    <location>
        <begin position="34"/>
        <end position="54"/>
    </location>
</feature>
<accession>A0A0Q3WXS1</accession>
<reference evidence="2 3" key="1">
    <citation type="submission" date="2015-09" db="EMBL/GenBank/DDBJ databases">
        <title>Genome sequencing project for genomic taxonomy and phylogenomics of Bacillus-like bacteria.</title>
        <authorList>
            <person name="Liu B."/>
            <person name="Wang J."/>
            <person name="Zhu Y."/>
            <person name="Liu G."/>
            <person name="Chen Q."/>
            <person name="Chen Z."/>
            <person name="Lan J."/>
            <person name="Che J."/>
            <person name="Ge C."/>
            <person name="Shi H."/>
            <person name="Pan Z."/>
            <person name="Liu X."/>
        </authorList>
    </citation>
    <scope>NUCLEOTIDE SEQUENCE [LARGE SCALE GENOMIC DNA]</scope>
    <source>
        <strain evidence="2 3">LMG 18435</strain>
    </source>
</reference>
<dbReference type="Proteomes" id="UP000051888">
    <property type="component" value="Unassembled WGS sequence"/>
</dbReference>
<evidence type="ECO:0000313" key="2">
    <source>
        <dbReference type="EMBL" id="KQL53307.1"/>
    </source>
</evidence>
<dbReference type="EMBL" id="LJJC01000004">
    <property type="protein sequence ID" value="KQL53307.1"/>
    <property type="molecule type" value="Genomic_DNA"/>
</dbReference>
<keyword evidence="1" id="KW-0812">Transmembrane</keyword>
<feature type="transmembrane region" description="Helical" evidence="1">
    <location>
        <begin position="6"/>
        <end position="22"/>
    </location>
</feature>
<evidence type="ECO:0000256" key="1">
    <source>
        <dbReference type="SAM" id="Phobius"/>
    </source>
</evidence>
<organism evidence="2 3">
    <name type="scientific">Heyndrickxia shackletonii</name>
    <dbReference type="NCBI Taxonomy" id="157838"/>
    <lineage>
        <taxon>Bacteria</taxon>
        <taxon>Bacillati</taxon>
        <taxon>Bacillota</taxon>
        <taxon>Bacilli</taxon>
        <taxon>Bacillales</taxon>
        <taxon>Bacillaceae</taxon>
        <taxon>Heyndrickxia</taxon>
    </lineage>
</organism>
<proteinExistence type="predicted"/>
<keyword evidence="3" id="KW-1185">Reference proteome</keyword>
<dbReference type="PATRIC" id="fig|157838.3.peg.1599"/>
<keyword evidence="1" id="KW-1133">Transmembrane helix</keyword>
<keyword evidence="1" id="KW-0472">Membrane</keyword>
<evidence type="ECO:0008006" key="4">
    <source>
        <dbReference type="Google" id="ProtNLM"/>
    </source>
</evidence>
<gene>
    <name evidence="2" type="ORF">AN964_07260</name>
</gene>
<dbReference type="Pfam" id="PF14007">
    <property type="entry name" value="YtpI"/>
    <property type="match status" value="1"/>
</dbReference>
<evidence type="ECO:0000313" key="3">
    <source>
        <dbReference type="Proteomes" id="UP000051888"/>
    </source>
</evidence>
<dbReference type="RefSeq" id="WP_055739035.1">
    <property type="nucleotide sequence ID" value="NZ_JAAIWL010000031.1"/>
</dbReference>
<comment type="caution">
    <text evidence="2">The sequence shown here is derived from an EMBL/GenBank/DDBJ whole genome shotgun (WGS) entry which is preliminary data.</text>
</comment>
<dbReference type="STRING" id="157838.AN964_07260"/>
<name>A0A0Q3WXS1_9BACI</name>
<feature type="transmembrane region" description="Helical" evidence="1">
    <location>
        <begin position="60"/>
        <end position="81"/>
    </location>
</feature>
<protein>
    <recommendedName>
        <fullName evidence="4">YtpI-like protein</fullName>
    </recommendedName>
</protein>
<dbReference type="OrthoDB" id="2453019at2"/>
<dbReference type="AlphaFoldDB" id="A0A0Q3WXS1"/>